<dbReference type="OrthoDB" id="6235521at2759"/>
<keyword evidence="1" id="KW-0677">Repeat</keyword>
<keyword evidence="2 3" id="KW-0040">ANK repeat</keyword>
<feature type="repeat" description="ANK" evidence="3">
    <location>
        <begin position="66"/>
        <end position="98"/>
    </location>
</feature>
<dbReference type="AlphaFoldDB" id="A0A0L8GTX6"/>
<dbReference type="EMBL" id="KQ420361">
    <property type="protein sequence ID" value="KOF80521.1"/>
    <property type="molecule type" value="Genomic_DNA"/>
</dbReference>
<gene>
    <name evidence="4" type="ORF">OCBIM_22027765mg</name>
</gene>
<evidence type="ECO:0000256" key="1">
    <source>
        <dbReference type="ARBA" id="ARBA00022737"/>
    </source>
</evidence>
<dbReference type="PANTHER" id="PTHR24171">
    <property type="entry name" value="ANKYRIN REPEAT DOMAIN-CONTAINING PROTEIN 39-RELATED"/>
    <property type="match status" value="1"/>
</dbReference>
<dbReference type="Pfam" id="PF12796">
    <property type="entry name" value="Ank_2"/>
    <property type="match status" value="1"/>
</dbReference>
<dbReference type="PROSITE" id="PS50088">
    <property type="entry name" value="ANK_REPEAT"/>
    <property type="match status" value="1"/>
</dbReference>
<organism evidence="4">
    <name type="scientific">Octopus bimaculoides</name>
    <name type="common">California two-spotted octopus</name>
    <dbReference type="NCBI Taxonomy" id="37653"/>
    <lineage>
        <taxon>Eukaryota</taxon>
        <taxon>Metazoa</taxon>
        <taxon>Spiralia</taxon>
        <taxon>Lophotrochozoa</taxon>
        <taxon>Mollusca</taxon>
        <taxon>Cephalopoda</taxon>
        <taxon>Coleoidea</taxon>
        <taxon>Octopodiformes</taxon>
        <taxon>Octopoda</taxon>
        <taxon>Incirrata</taxon>
        <taxon>Octopodidae</taxon>
        <taxon>Octopus</taxon>
    </lineage>
</organism>
<dbReference type="SUPFAM" id="SSF48403">
    <property type="entry name" value="Ankyrin repeat"/>
    <property type="match status" value="1"/>
</dbReference>
<sequence length="111" mass="12497">GGLFLFAASDGYGSYFQLKMSRSLIRLFSREIKVNEIMDEIKNGDTNYMKKLIKDNPNKINQGNSWGQTYLMAACRWGKTDLINLLIDAGAGLNISDNINGSTALHYAVWW</sequence>
<dbReference type="PROSITE" id="PS50297">
    <property type="entry name" value="ANK_REP_REGION"/>
    <property type="match status" value="1"/>
</dbReference>
<name>A0A0L8GTX6_OCTBM</name>
<feature type="non-terminal residue" evidence="4">
    <location>
        <position position="1"/>
    </location>
</feature>
<evidence type="ECO:0000256" key="2">
    <source>
        <dbReference type="ARBA" id="ARBA00023043"/>
    </source>
</evidence>
<proteinExistence type="predicted"/>
<dbReference type="Gene3D" id="1.25.40.20">
    <property type="entry name" value="Ankyrin repeat-containing domain"/>
    <property type="match status" value="1"/>
</dbReference>
<dbReference type="InterPro" id="IPR036770">
    <property type="entry name" value="Ankyrin_rpt-contain_sf"/>
</dbReference>
<evidence type="ECO:0000256" key="3">
    <source>
        <dbReference type="PROSITE-ProRule" id="PRU00023"/>
    </source>
</evidence>
<protein>
    <submittedName>
        <fullName evidence="4">Uncharacterized protein</fullName>
    </submittedName>
</protein>
<dbReference type="InterPro" id="IPR002110">
    <property type="entry name" value="Ankyrin_rpt"/>
</dbReference>
<reference evidence="4" key="1">
    <citation type="submission" date="2015-07" db="EMBL/GenBank/DDBJ databases">
        <title>MeaNS - Measles Nucleotide Surveillance Program.</title>
        <authorList>
            <person name="Tran T."/>
            <person name="Druce J."/>
        </authorList>
    </citation>
    <scope>NUCLEOTIDE SEQUENCE</scope>
    <source>
        <strain evidence="4">UCB-OBI-ISO-001</strain>
        <tissue evidence="4">Gonad</tissue>
    </source>
</reference>
<accession>A0A0L8GTX6</accession>
<evidence type="ECO:0000313" key="4">
    <source>
        <dbReference type="EMBL" id="KOF80521.1"/>
    </source>
</evidence>